<evidence type="ECO:0000313" key="2">
    <source>
        <dbReference type="EMBL" id="POG74358.1"/>
    </source>
</evidence>
<keyword evidence="1" id="KW-0812">Transmembrane</keyword>
<protein>
    <submittedName>
        <fullName evidence="2">Uncharacterized protein</fullName>
    </submittedName>
</protein>
<name>A0A2P4Q9T4_RHIID</name>
<evidence type="ECO:0000313" key="3">
    <source>
        <dbReference type="Proteomes" id="UP000018888"/>
    </source>
</evidence>
<keyword evidence="1" id="KW-0472">Membrane</keyword>
<proteinExistence type="predicted"/>
<keyword evidence="1" id="KW-1133">Transmembrane helix</keyword>
<dbReference type="Proteomes" id="UP000018888">
    <property type="component" value="Unassembled WGS sequence"/>
</dbReference>
<organism evidence="2 3">
    <name type="scientific">Rhizophagus irregularis (strain DAOM 181602 / DAOM 197198 / MUCL 43194)</name>
    <name type="common">Arbuscular mycorrhizal fungus</name>
    <name type="synonym">Glomus intraradices</name>
    <dbReference type="NCBI Taxonomy" id="747089"/>
    <lineage>
        <taxon>Eukaryota</taxon>
        <taxon>Fungi</taxon>
        <taxon>Fungi incertae sedis</taxon>
        <taxon>Mucoromycota</taxon>
        <taxon>Glomeromycotina</taxon>
        <taxon>Glomeromycetes</taxon>
        <taxon>Glomerales</taxon>
        <taxon>Glomeraceae</taxon>
        <taxon>Rhizophagus</taxon>
    </lineage>
</organism>
<gene>
    <name evidence="2" type="ORF">GLOIN_2v1576411</name>
</gene>
<reference evidence="2 3" key="1">
    <citation type="journal article" date="2013" name="Proc. Natl. Acad. Sci. U.S.A.">
        <title>Genome of an arbuscular mycorrhizal fungus provides insight into the oldest plant symbiosis.</title>
        <authorList>
            <person name="Tisserant E."/>
            <person name="Malbreil M."/>
            <person name="Kuo A."/>
            <person name="Kohler A."/>
            <person name="Symeonidi A."/>
            <person name="Balestrini R."/>
            <person name="Charron P."/>
            <person name="Duensing N."/>
            <person name="Frei Dit Frey N."/>
            <person name="Gianinazzi-Pearson V."/>
            <person name="Gilbert L.B."/>
            <person name="Handa Y."/>
            <person name="Herr J.R."/>
            <person name="Hijri M."/>
            <person name="Koul R."/>
            <person name="Kawaguchi M."/>
            <person name="Krajinski F."/>
            <person name="Lammers P.J."/>
            <person name="Masclaux F.G."/>
            <person name="Murat C."/>
            <person name="Morin E."/>
            <person name="Ndikumana S."/>
            <person name="Pagni M."/>
            <person name="Petitpierre D."/>
            <person name="Requena N."/>
            <person name="Rosikiewicz P."/>
            <person name="Riley R."/>
            <person name="Saito K."/>
            <person name="San Clemente H."/>
            <person name="Shapiro H."/>
            <person name="van Tuinen D."/>
            <person name="Becard G."/>
            <person name="Bonfante P."/>
            <person name="Paszkowski U."/>
            <person name="Shachar-Hill Y.Y."/>
            <person name="Tuskan G.A."/>
            <person name="Young P.W."/>
            <person name="Sanders I.R."/>
            <person name="Henrissat B."/>
            <person name="Rensing S.A."/>
            <person name="Grigoriev I.V."/>
            <person name="Corradi N."/>
            <person name="Roux C."/>
            <person name="Martin F."/>
        </authorList>
    </citation>
    <scope>NUCLEOTIDE SEQUENCE [LARGE SCALE GENOMIC DNA]</scope>
    <source>
        <strain evidence="2 3">DAOM 197198</strain>
    </source>
</reference>
<keyword evidence="3" id="KW-1185">Reference proteome</keyword>
<evidence type="ECO:0000256" key="1">
    <source>
        <dbReference type="SAM" id="Phobius"/>
    </source>
</evidence>
<feature type="transmembrane region" description="Helical" evidence="1">
    <location>
        <begin position="15"/>
        <end position="32"/>
    </location>
</feature>
<dbReference type="EMBL" id="AUPC02000072">
    <property type="protein sequence ID" value="POG74358.1"/>
    <property type="molecule type" value="Genomic_DNA"/>
</dbReference>
<feature type="transmembrane region" description="Helical" evidence="1">
    <location>
        <begin position="39"/>
        <end position="57"/>
    </location>
</feature>
<accession>A0A2P4Q9T4</accession>
<dbReference type="AlphaFoldDB" id="A0A2P4Q9T4"/>
<sequence>MNRPFILRNSEYSEYSYYIIVYLNNIYFIIGIHNQKKLICCFTTIYLVLLKYYLWIYL</sequence>
<comment type="caution">
    <text evidence="2">The sequence shown here is derived from an EMBL/GenBank/DDBJ whole genome shotgun (WGS) entry which is preliminary data.</text>
</comment>
<reference evidence="2 3" key="2">
    <citation type="journal article" date="2018" name="New Phytol.">
        <title>High intraspecific genome diversity in the model arbuscular mycorrhizal symbiont Rhizophagus irregularis.</title>
        <authorList>
            <person name="Chen E.C.H."/>
            <person name="Morin E."/>
            <person name="Beaudet D."/>
            <person name="Noel J."/>
            <person name="Yildirir G."/>
            <person name="Ndikumana S."/>
            <person name="Charron P."/>
            <person name="St-Onge C."/>
            <person name="Giorgi J."/>
            <person name="Kruger M."/>
            <person name="Marton T."/>
            <person name="Ropars J."/>
            <person name="Grigoriev I.V."/>
            <person name="Hainaut M."/>
            <person name="Henrissat B."/>
            <person name="Roux C."/>
            <person name="Martin F."/>
            <person name="Corradi N."/>
        </authorList>
    </citation>
    <scope>NUCLEOTIDE SEQUENCE [LARGE SCALE GENOMIC DNA]</scope>
    <source>
        <strain evidence="2 3">DAOM 197198</strain>
    </source>
</reference>